<evidence type="ECO:0000313" key="2">
    <source>
        <dbReference type="EMBL" id="MCS4555484.1"/>
    </source>
</evidence>
<comment type="caution">
    <text evidence="2">The sequence shown here is derived from an EMBL/GenBank/DDBJ whole genome shotgun (WGS) entry which is preliminary data.</text>
</comment>
<sequence>MKFSRIAAALLATISTGALAGGPLYIHEPTMKPYKWDTSKGPIPVYTDGGPVIMDAHGNPVKSFSVLEKGTTFNLDITLPDGSVLPKYTTLDRDYTFLTVDQADAVTANAIHQWSAVETSTFEMTIQGTIEEKAGIADVNGSNAEQIIYAENGYGFWVNYDTDGQILEQYFGVPRDQVLGIAFPEWADEATGEIVEATATMSGWYVSVEDTDGAMVNGVFTHEFGHAINMSHSQANGQIAYFARGYQPMYDGVPGCEGTTKYTSSANLPLSSVETMFPFINVLGEGGREQASVNVRDDIVNISDLYPTADYLSSTGTISGTLYTKNGIEYSGINMVARNLDNPLYDVITQQSGNQTQGLIGPDGKFTIHGLTPGGRYALYMERIVAGGYPTTPTAILSEAEYWNEDESSNPATDDACAITPIVAQAGVTQQVDMYFNGYQDGIKYTPLVQAYVQDHAKNGQRALGTTQGGSIFLYDSTKKVPFVTIANAAGYAMLQAANPAMDKTATKAAGVADFNGDGVATPAVWDIRSNKITPLPDPSNGTCTIDSDAGKSSASVWDISDDGKVIAGTVRKPRNSDELICAEGAGGASDGLPVIWRNGQLEYLDLTGLRNVPWVRADRIAGNGTTVTGMMNGNGQVAWVNGKFRDIDAEFGATDGSVISSDGRYVAFGALDLTVRGRPSKGVQVWDTHTDQLRDLGGLRWCDDIQAYNAIGINYCDRGYDHDSLVANGVGLPRVTLMDANDDLTMMTARAGSILSGGFTGAIYVEGLGWMTTGEFFGKQGVVEASQSVMDNPFGLSADGSKLFGGWAGAAITFDVNMDKAYVCDNGVNKELSFPKQVVAAVKKGAEFGRCEHLNDRY</sequence>
<reference evidence="2 3" key="1">
    <citation type="submission" date="2022-02" db="EMBL/GenBank/DDBJ databases">
        <authorList>
            <person name="Zhuang L."/>
        </authorList>
    </citation>
    <scope>NUCLEOTIDE SEQUENCE [LARGE SCALE GENOMIC DNA]</scope>
    <source>
        <strain evidence="2 3">C32</strain>
    </source>
</reference>
<name>A0ABT2FJT3_9GAMM</name>
<evidence type="ECO:0000313" key="3">
    <source>
        <dbReference type="Proteomes" id="UP001201549"/>
    </source>
</evidence>
<keyword evidence="3" id="KW-1185">Reference proteome</keyword>
<organism evidence="2 3">
    <name type="scientific">Shewanella electrica</name>
    <dbReference type="NCBI Taxonomy" id="515560"/>
    <lineage>
        <taxon>Bacteria</taxon>
        <taxon>Pseudomonadati</taxon>
        <taxon>Pseudomonadota</taxon>
        <taxon>Gammaproteobacteria</taxon>
        <taxon>Alteromonadales</taxon>
        <taxon>Shewanellaceae</taxon>
        <taxon>Shewanella</taxon>
    </lineage>
</organism>
<dbReference type="EMBL" id="JAKOGG010000002">
    <property type="protein sequence ID" value="MCS4555484.1"/>
    <property type="molecule type" value="Genomic_DNA"/>
</dbReference>
<feature type="signal peptide" evidence="1">
    <location>
        <begin position="1"/>
        <end position="20"/>
    </location>
</feature>
<dbReference type="Proteomes" id="UP001201549">
    <property type="component" value="Unassembled WGS sequence"/>
</dbReference>
<dbReference type="InterPro" id="IPR024079">
    <property type="entry name" value="MetalloPept_cat_dom_sf"/>
</dbReference>
<reference evidence="3" key="2">
    <citation type="submission" date="2023-07" db="EMBL/GenBank/DDBJ databases">
        <title>Shewanella mangrovi sp. nov., an acetaldehyde- degrading bacterium isolated from mangrove sediment.</title>
        <authorList>
            <person name="Liu Y."/>
        </authorList>
    </citation>
    <scope>NUCLEOTIDE SEQUENCE [LARGE SCALE GENOMIC DNA]</scope>
    <source>
        <strain evidence="3">C32</strain>
    </source>
</reference>
<evidence type="ECO:0000256" key="1">
    <source>
        <dbReference type="SAM" id="SignalP"/>
    </source>
</evidence>
<proteinExistence type="predicted"/>
<dbReference type="RefSeq" id="WP_238894886.1">
    <property type="nucleotide sequence ID" value="NZ_JAKOGG010000002.1"/>
</dbReference>
<dbReference type="SUPFAM" id="SSF82171">
    <property type="entry name" value="DPP6 N-terminal domain-like"/>
    <property type="match status" value="1"/>
</dbReference>
<gene>
    <name evidence="2" type="ORF">L9G74_03450</name>
</gene>
<keyword evidence="1" id="KW-0732">Signal</keyword>
<dbReference type="Gene3D" id="3.40.390.10">
    <property type="entry name" value="Collagenase (Catalytic Domain)"/>
    <property type="match status" value="1"/>
</dbReference>
<protein>
    <submittedName>
        <fullName evidence="2">Uncharacterized protein</fullName>
    </submittedName>
</protein>
<feature type="chain" id="PRO_5046388795" evidence="1">
    <location>
        <begin position="21"/>
        <end position="859"/>
    </location>
</feature>
<accession>A0ABT2FJT3</accession>
<dbReference type="SUPFAM" id="SSF55486">
    <property type="entry name" value="Metalloproteases ('zincins'), catalytic domain"/>
    <property type="match status" value="1"/>
</dbReference>